<proteinExistence type="predicted"/>
<dbReference type="Gene3D" id="3.40.630.30">
    <property type="match status" value="1"/>
</dbReference>
<gene>
    <name evidence="1" type="ORF">A0128_06860</name>
</gene>
<evidence type="ECO:0000313" key="2">
    <source>
        <dbReference type="Proteomes" id="UP000094197"/>
    </source>
</evidence>
<dbReference type="Proteomes" id="UP000094197">
    <property type="component" value="Chromosome 1"/>
</dbReference>
<organism evidence="1 2">
    <name type="scientific">Leptospira tipperaryensis</name>
    <dbReference type="NCBI Taxonomy" id="2564040"/>
    <lineage>
        <taxon>Bacteria</taxon>
        <taxon>Pseudomonadati</taxon>
        <taxon>Spirochaetota</taxon>
        <taxon>Spirochaetia</taxon>
        <taxon>Leptospirales</taxon>
        <taxon>Leptospiraceae</taxon>
        <taxon>Leptospira</taxon>
    </lineage>
</organism>
<reference evidence="1 2" key="1">
    <citation type="submission" date="2016-04" db="EMBL/GenBank/DDBJ databases">
        <title>Complete genome seqeunce of Leptospira alstonii serovar Room22.</title>
        <authorList>
            <person name="Nally J.E."/>
            <person name="Bayles D.O."/>
            <person name="Hurley D."/>
            <person name="Fanning S."/>
            <person name="McMahon B.J."/>
            <person name="Arent Z."/>
        </authorList>
    </citation>
    <scope>NUCLEOTIDE SEQUENCE [LARGE SCALE GENOMIC DNA]</scope>
    <source>
        <strain evidence="1 2">GWTS #1</strain>
    </source>
</reference>
<dbReference type="InterPro" id="IPR016181">
    <property type="entry name" value="Acyl_CoA_acyltransferase"/>
</dbReference>
<name>A0A1D7UVG2_9LEPT</name>
<protein>
    <submittedName>
        <fullName evidence="1">Uncharacterized protein</fullName>
    </submittedName>
</protein>
<keyword evidence="2" id="KW-1185">Reference proteome</keyword>
<dbReference type="EMBL" id="CP015217">
    <property type="protein sequence ID" value="AOP33592.1"/>
    <property type="molecule type" value="Genomic_DNA"/>
</dbReference>
<dbReference type="KEGG" id="laj:A0128_06860"/>
<dbReference type="AlphaFoldDB" id="A0A1D7UVG2"/>
<dbReference type="SUPFAM" id="SSF55729">
    <property type="entry name" value="Acyl-CoA N-acyltransferases (Nat)"/>
    <property type="match status" value="1"/>
</dbReference>
<sequence>MFSILAFVSFWNLRMEFQFITFAQAFTEGFSKEELDLDVWPLFLNQDPIGKEYYTLIVNKFSSLHCVALTKDRKIAGTGKILPFFWDEKNSTLPKGWGDAILRSVRDFQEKRFCNSASAWSIEILPEFRGGGLSHSILSELKKNAASQNILHLFACVRPNQKEKFPFLSMSEYLERKRDDGFSEDPWIRVHEKAGGKQIRIEEKSMYIKGTIKEWEEWTKLKFPKSGEFVIPGGLVPIRIDRDADLGEYLEPNVWFHHRTDTPNND</sequence>
<evidence type="ECO:0000313" key="1">
    <source>
        <dbReference type="EMBL" id="AOP33592.1"/>
    </source>
</evidence>
<accession>A0A1D7UVG2</accession>